<dbReference type="InterPro" id="IPR036249">
    <property type="entry name" value="Thioredoxin-like_sf"/>
</dbReference>
<protein>
    <recommendedName>
        <fullName evidence="12">Vitamin K epoxide reductase domain-containing protein</fullName>
    </recommendedName>
</protein>
<dbReference type="CDD" id="cd12916">
    <property type="entry name" value="VKOR_1"/>
    <property type="match status" value="1"/>
</dbReference>
<feature type="transmembrane region" description="Helical" evidence="11">
    <location>
        <begin position="248"/>
        <end position="271"/>
    </location>
</feature>
<keyword evidence="4" id="KW-0874">Quinone</keyword>
<dbReference type="GO" id="GO:0010207">
    <property type="term" value="P:photosystem II assembly"/>
    <property type="evidence" value="ECO:0000318"/>
    <property type="project" value="GO_Central"/>
</dbReference>
<feature type="transmembrane region" description="Helical" evidence="11">
    <location>
        <begin position="283"/>
        <end position="302"/>
    </location>
</feature>
<keyword evidence="14" id="KW-1185">Reference proteome</keyword>
<dbReference type="InterPro" id="IPR044698">
    <property type="entry name" value="VKOR/LTO1"/>
</dbReference>
<evidence type="ECO:0000256" key="8">
    <source>
        <dbReference type="ARBA" id="ARBA00023157"/>
    </source>
</evidence>
<evidence type="ECO:0000256" key="7">
    <source>
        <dbReference type="ARBA" id="ARBA00023136"/>
    </source>
</evidence>
<feature type="domain" description="Vitamin K epoxide reductase" evidence="12">
    <location>
        <begin position="131"/>
        <end position="274"/>
    </location>
</feature>
<evidence type="ECO:0000256" key="4">
    <source>
        <dbReference type="ARBA" id="ARBA00022719"/>
    </source>
</evidence>
<evidence type="ECO:0000313" key="13">
    <source>
        <dbReference type="EMBL" id="GAQ88001.1"/>
    </source>
</evidence>
<keyword evidence="6" id="KW-0560">Oxidoreductase</keyword>
<dbReference type="STRING" id="105231.A0A0U9HKS0"/>
<reference evidence="13 14" key="1">
    <citation type="journal article" date="2014" name="Nat. Commun.">
        <title>Klebsormidium flaccidum genome reveals primary factors for plant terrestrial adaptation.</title>
        <authorList>
            <person name="Hori K."/>
            <person name="Maruyama F."/>
            <person name="Fujisawa T."/>
            <person name="Togashi T."/>
            <person name="Yamamoto N."/>
            <person name="Seo M."/>
            <person name="Sato S."/>
            <person name="Yamada T."/>
            <person name="Mori H."/>
            <person name="Tajima N."/>
            <person name="Moriyama T."/>
            <person name="Ikeuchi M."/>
            <person name="Watanabe M."/>
            <person name="Wada H."/>
            <person name="Kobayashi K."/>
            <person name="Saito M."/>
            <person name="Masuda T."/>
            <person name="Sasaki-Sekimoto Y."/>
            <person name="Mashiguchi K."/>
            <person name="Awai K."/>
            <person name="Shimojima M."/>
            <person name="Masuda S."/>
            <person name="Iwai M."/>
            <person name="Nobusawa T."/>
            <person name="Narise T."/>
            <person name="Kondo S."/>
            <person name="Saito H."/>
            <person name="Sato R."/>
            <person name="Murakawa M."/>
            <person name="Ihara Y."/>
            <person name="Oshima-Yamada Y."/>
            <person name="Ohtaka K."/>
            <person name="Satoh M."/>
            <person name="Sonobe K."/>
            <person name="Ishii M."/>
            <person name="Ohtani R."/>
            <person name="Kanamori-Sato M."/>
            <person name="Honoki R."/>
            <person name="Miyazaki D."/>
            <person name="Mochizuki H."/>
            <person name="Umetsu J."/>
            <person name="Higashi K."/>
            <person name="Shibata D."/>
            <person name="Kamiya Y."/>
            <person name="Sato N."/>
            <person name="Nakamura Y."/>
            <person name="Tabata S."/>
            <person name="Ida S."/>
            <person name="Kurokawa K."/>
            <person name="Ohta H."/>
        </authorList>
    </citation>
    <scope>NUCLEOTIDE SEQUENCE [LARGE SCALE GENOMIC DNA]</scope>
    <source>
        <strain evidence="13 14">NIES-2285</strain>
    </source>
</reference>
<keyword evidence="3 11" id="KW-0812">Transmembrane</keyword>
<dbReference type="OMA" id="WCPHCHE"/>
<evidence type="ECO:0000256" key="3">
    <source>
        <dbReference type="ARBA" id="ARBA00022692"/>
    </source>
</evidence>
<proteinExistence type="inferred from homology"/>
<dbReference type="Gene3D" id="3.40.30.10">
    <property type="entry name" value="Glutaredoxin"/>
    <property type="match status" value="1"/>
</dbReference>
<evidence type="ECO:0000256" key="6">
    <source>
        <dbReference type="ARBA" id="ARBA00023002"/>
    </source>
</evidence>
<dbReference type="GO" id="GO:0003955">
    <property type="term" value="F:NAD(P)H dehydrogenase (quinone) activity"/>
    <property type="evidence" value="ECO:0000318"/>
    <property type="project" value="GO_Central"/>
</dbReference>
<evidence type="ECO:0000256" key="1">
    <source>
        <dbReference type="ARBA" id="ARBA00004141"/>
    </source>
</evidence>
<dbReference type="InterPro" id="IPR012932">
    <property type="entry name" value="VKOR"/>
</dbReference>
<keyword evidence="9" id="KW-0676">Redox-active center</keyword>
<evidence type="ECO:0000256" key="5">
    <source>
        <dbReference type="ARBA" id="ARBA00022989"/>
    </source>
</evidence>
<dbReference type="Proteomes" id="UP000054558">
    <property type="component" value="Unassembled WGS sequence"/>
</dbReference>
<dbReference type="SUPFAM" id="SSF52833">
    <property type="entry name" value="Thioredoxin-like"/>
    <property type="match status" value="1"/>
</dbReference>
<dbReference type="PANTHER" id="PTHR34573:SF1">
    <property type="entry name" value="VITAMIN K EPOXIDE REDUCTASE DOMAIN-CONTAINING PROTEIN"/>
    <property type="match status" value="1"/>
</dbReference>
<feature type="region of interest" description="Disordered" evidence="10">
    <location>
        <begin position="86"/>
        <end position="128"/>
    </location>
</feature>
<dbReference type="GO" id="GO:0048038">
    <property type="term" value="F:quinone binding"/>
    <property type="evidence" value="ECO:0007669"/>
    <property type="project" value="UniProtKB-KW"/>
</dbReference>
<dbReference type="OrthoDB" id="343052at2759"/>
<comment type="subcellular location">
    <subcellularLocation>
        <location evidence="1">Membrane</location>
        <topology evidence="1">Multi-pass membrane protein</topology>
    </subcellularLocation>
</comment>
<evidence type="ECO:0000259" key="12">
    <source>
        <dbReference type="SMART" id="SM00756"/>
    </source>
</evidence>
<evidence type="ECO:0000256" key="11">
    <source>
        <dbReference type="SAM" id="Phobius"/>
    </source>
</evidence>
<dbReference type="InterPro" id="IPR038354">
    <property type="entry name" value="VKOR_sf"/>
</dbReference>
<sequence>MIAMATSALAAKAPCLAGIPNPASIAARPSSSSRALVVHNYWSLDCNTRRRHQNVCTRITSDSILQLRREFGAHSGIHVQRMVQVRASGDSRREANADTSSVSERARIPEPEGSSDTPASTSGRPSDPEGNGALYWLIGGLASIGALETAYLTYEKLTGGPVACGLGAGGVGGCSDVLDSEYGTLFGVPLSLFGLAAYSLVLILSQLTRSDQASNPSAPSLNKWLLLAATSAMTAASGYFMYILNFKLTGATCTYCVGSAVLSTSLLLATLTGFKGPDLRKAVAPQLGLSLAVVLALSLAFADVRSASAGSPDDIDLAPVEPEITTVSSSAGTALAKHLKSIGAKMYGAFWCSHCFEQKQAFGQEAMQYVDYVECYPDGYRRNVTLAKPCVDAKIEGFPTWVIDGKLISGEQDLKQLAIVSKFDPSTITQ</sequence>
<evidence type="ECO:0000256" key="2">
    <source>
        <dbReference type="ARBA" id="ARBA00006214"/>
    </source>
</evidence>
<dbReference type="PANTHER" id="PTHR34573">
    <property type="entry name" value="VKC DOMAIN-CONTAINING PROTEIN"/>
    <property type="match status" value="1"/>
</dbReference>
<evidence type="ECO:0000313" key="14">
    <source>
        <dbReference type="Proteomes" id="UP000054558"/>
    </source>
</evidence>
<dbReference type="AlphaFoldDB" id="A0A0U9HKS0"/>
<accession>A0A0U9HKS0</accession>
<organism evidence="13 14">
    <name type="scientific">Klebsormidium nitens</name>
    <name type="common">Green alga</name>
    <name type="synonym">Ulothrix nitens</name>
    <dbReference type="NCBI Taxonomy" id="105231"/>
    <lineage>
        <taxon>Eukaryota</taxon>
        <taxon>Viridiplantae</taxon>
        <taxon>Streptophyta</taxon>
        <taxon>Klebsormidiophyceae</taxon>
        <taxon>Klebsormidiales</taxon>
        <taxon>Klebsormidiaceae</taxon>
        <taxon>Klebsormidium</taxon>
    </lineage>
</organism>
<feature type="transmembrane region" description="Helical" evidence="11">
    <location>
        <begin position="182"/>
        <end position="204"/>
    </location>
</feature>
<gene>
    <name evidence="13" type="ORF">KFL_003930040</name>
</gene>
<evidence type="ECO:0000256" key="10">
    <source>
        <dbReference type="SAM" id="MobiDB-lite"/>
    </source>
</evidence>
<keyword evidence="5 11" id="KW-1133">Transmembrane helix</keyword>
<feature type="compositionally biased region" description="Polar residues" evidence="10">
    <location>
        <begin position="114"/>
        <end position="124"/>
    </location>
</feature>
<dbReference type="SMART" id="SM00756">
    <property type="entry name" value="VKc"/>
    <property type="match status" value="1"/>
</dbReference>
<dbReference type="EMBL" id="DF237342">
    <property type="protein sequence ID" value="GAQ88001.1"/>
    <property type="molecule type" value="Genomic_DNA"/>
</dbReference>
<evidence type="ECO:0000256" key="9">
    <source>
        <dbReference type="ARBA" id="ARBA00023284"/>
    </source>
</evidence>
<dbReference type="Gene3D" id="1.20.1440.130">
    <property type="entry name" value="VKOR domain"/>
    <property type="match status" value="1"/>
</dbReference>
<keyword evidence="8" id="KW-1015">Disulfide bond</keyword>
<comment type="similarity">
    <text evidence="2">Belongs to the VKOR family.</text>
</comment>
<dbReference type="Pfam" id="PF07884">
    <property type="entry name" value="VKOR"/>
    <property type="match status" value="1"/>
</dbReference>
<dbReference type="GO" id="GO:0016020">
    <property type="term" value="C:membrane"/>
    <property type="evidence" value="ECO:0007669"/>
    <property type="project" value="UniProtKB-SubCell"/>
</dbReference>
<feature type="transmembrane region" description="Helical" evidence="11">
    <location>
        <begin position="224"/>
        <end position="242"/>
    </location>
</feature>
<keyword evidence="7 11" id="KW-0472">Membrane</keyword>
<name>A0A0U9HKS0_KLENI</name>